<dbReference type="STRING" id="1079859.SAMN04515674_104292"/>
<name>A0A1I5RYM1_9BACT</name>
<dbReference type="Pfam" id="PF08401">
    <property type="entry name" value="ArdcN"/>
    <property type="match status" value="1"/>
</dbReference>
<dbReference type="GO" id="GO:0003697">
    <property type="term" value="F:single-stranded DNA binding"/>
    <property type="evidence" value="ECO:0007669"/>
    <property type="project" value="InterPro"/>
</dbReference>
<sequence length="460" mass="52850">MEYYGIESYSDAQVKKLGLVGLSGLGKIVSSGTKSSIYDIITERIIEIIQSNDNLVWRKSWTTNKEGQPNFPMNYSSKLNYQGFNGYFIKWQMVAIKHDCPYFMTYKQVTEKGGNIKKGAKAYTACFYTRDLYRHLQTGKTITAIKYKELSNSEKANYQQSFTLKVYNIFNANDIEGIKFDEKWKGVAVSKKEQIANCEKIYTKMPNKPQLHFGGDRAYYTPNFDSVQMPNITDFKIPQEYYSTLFHELVHSTGNSERLNRKFGKGMNDPQYAFEELIAELGASYLCGHTKIDYFTLNNSAAYIKNWKKSVVEELRANNKAIFKAASDAQKSCDYILGKLDKEIYRKFKGKVETPKVGDKSRPVFSKSLKLREEKERLKGDVLMLTIRVKKNAKFKEKLALELDKYLKTLNGLSGLDSELTSLKAKKKFLTNLLKGDNDDFRVIGRRVGLSYRTSPIKKK</sequence>
<evidence type="ECO:0000313" key="3">
    <source>
        <dbReference type="EMBL" id="SFP63086.1"/>
    </source>
</evidence>
<dbReference type="RefSeq" id="WP_092015839.1">
    <property type="nucleotide sequence ID" value="NZ_FOXH01000004.1"/>
</dbReference>
<proteinExistence type="predicted"/>
<dbReference type="AlphaFoldDB" id="A0A1I5RYM1"/>
<dbReference type="Pfam" id="PF18818">
    <property type="entry name" value="MPTase-PolyVal"/>
    <property type="match status" value="1"/>
</dbReference>
<keyword evidence="4" id="KW-1185">Reference proteome</keyword>
<accession>A0A1I5RYM1</accession>
<evidence type="ECO:0000313" key="4">
    <source>
        <dbReference type="Proteomes" id="UP000199306"/>
    </source>
</evidence>
<dbReference type="InterPro" id="IPR041459">
    <property type="entry name" value="MPTase-PolyVal"/>
</dbReference>
<gene>
    <name evidence="3" type="ORF">SAMN04515674_104292</name>
</gene>
<evidence type="ECO:0000259" key="1">
    <source>
        <dbReference type="Pfam" id="PF08401"/>
    </source>
</evidence>
<organism evidence="3 4">
    <name type="scientific">Pseudarcicella hirudinis</name>
    <dbReference type="NCBI Taxonomy" id="1079859"/>
    <lineage>
        <taxon>Bacteria</taxon>
        <taxon>Pseudomonadati</taxon>
        <taxon>Bacteroidota</taxon>
        <taxon>Cytophagia</taxon>
        <taxon>Cytophagales</taxon>
        <taxon>Flectobacillaceae</taxon>
        <taxon>Pseudarcicella</taxon>
    </lineage>
</organism>
<dbReference type="InterPro" id="IPR013610">
    <property type="entry name" value="ArdC_N"/>
</dbReference>
<reference evidence="3 4" key="1">
    <citation type="submission" date="2016-10" db="EMBL/GenBank/DDBJ databases">
        <authorList>
            <person name="de Groot N.N."/>
        </authorList>
    </citation>
    <scope>NUCLEOTIDE SEQUENCE [LARGE SCALE GENOMIC DNA]</scope>
    <source>
        <strain evidence="4">E92,LMG 26720,CCM 7988</strain>
    </source>
</reference>
<protein>
    <submittedName>
        <fullName evidence="3">Antirestriction protein ArdC</fullName>
    </submittedName>
</protein>
<dbReference type="OrthoDB" id="9792687at2"/>
<evidence type="ECO:0000259" key="2">
    <source>
        <dbReference type="Pfam" id="PF18818"/>
    </source>
</evidence>
<dbReference type="Proteomes" id="UP000199306">
    <property type="component" value="Unassembled WGS sequence"/>
</dbReference>
<feature type="domain" description="Polyvalent protein metallopeptidase" evidence="2">
    <location>
        <begin position="210"/>
        <end position="327"/>
    </location>
</feature>
<dbReference type="EMBL" id="FOXH01000004">
    <property type="protein sequence ID" value="SFP63086.1"/>
    <property type="molecule type" value="Genomic_DNA"/>
</dbReference>
<feature type="domain" description="N-terminal" evidence="1">
    <location>
        <begin position="36"/>
        <end position="170"/>
    </location>
</feature>